<evidence type="ECO:0000313" key="2">
    <source>
        <dbReference type="EMBL" id="XDV55891.1"/>
    </source>
</evidence>
<dbReference type="EMBL" id="CP165734">
    <property type="protein sequence ID" value="XDV55891.1"/>
    <property type="molecule type" value="Genomic_DNA"/>
</dbReference>
<protein>
    <submittedName>
        <fullName evidence="2">Uncharacterized protein</fullName>
    </submittedName>
</protein>
<proteinExistence type="predicted"/>
<dbReference type="AlphaFoldDB" id="A0AB39XES2"/>
<feature type="signal peptide" evidence="1">
    <location>
        <begin position="1"/>
        <end position="23"/>
    </location>
</feature>
<name>A0AB39XES2_9BRAD</name>
<dbReference type="RefSeq" id="WP_369720330.1">
    <property type="nucleotide sequence ID" value="NZ_CP165734.1"/>
</dbReference>
<gene>
    <name evidence="2" type="ORF">AB8Z38_24555</name>
</gene>
<feature type="chain" id="PRO_5044264826" evidence="1">
    <location>
        <begin position="24"/>
        <end position="115"/>
    </location>
</feature>
<reference evidence="2" key="1">
    <citation type="submission" date="2024-08" db="EMBL/GenBank/DDBJ databases">
        <authorList>
            <person name="Chaddad Z."/>
            <person name="Lamrabet M."/>
            <person name="Bouhnik O."/>
            <person name="Alami S."/>
            <person name="Wipf D."/>
            <person name="Courty P.E."/>
            <person name="Missbah El Idrissi M."/>
        </authorList>
    </citation>
    <scope>NUCLEOTIDE SEQUENCE</scope>
    <source>
        <strain evidence="2">LLZ17</strain>
    </source>
</reference>
<organism evidence="2">
    <name type="scientific">Bradyrhizobium sp. LLZ17</name>
    <dbReference type="NCBI Taxonomy" id="3239388"/>
    <lineage>
        <taxon>Bacteria</taxon>
        <taxon>Pseudomonadati</taxon>
        <taxon>Pseudomonadota</taxon>
        <taxon>Alphaproteobacteria</taxon>
        <taxon>Hyphomicrobiales</taxon>
        <taxon>Nitrobacteraceae</taxon>
        <taxon>Bradyrhizobium</taxon>
    </lineage>
</organism>
<evidence type="ECO:0000256" key="1">
    <source>
        <dbReference type="SAM" id="SignalP"/>
    </source>
</evidence>
<keyword evidence="1" id="KW-0732">Signal</keyword>
<sequence length="115" mass="12774">MKQAMLAIGAMAALLSTSAATQAEPFGGTPPRLPFVATLSNNAPLAFGMDAEQTARVLGQPLQYVRGRPGNEIYLALRNLGGSRLIPYRHRLFLQFRHGRLAGWKEDYGENWMWE</sequence>
<accession>A0AB39XES2</accession>